<dbReference type="InterPro" id="IPR005111">
    <property type="entry name" value="MoeA_C_domain_IV"/>
</dbReference>
<dbReference type="InterPro" id="IPR029044">
    <property type="entry name" value="Nucleotide-diphossugar_trans"/>
</dbReference>
<evidence type="ECO:0000256" key="8">
    <source>
        <dbReference type="SAM" id="MobiDB-lite"/>
    </source>
</evidence>
<dbReference type="SUPFAM" id="SSF53218">
    <property type="entry name" value="Molybdenum cofactor biosynthesis proteins"/>
    <property type="match status" value="1"/>
</dbReference>
<dbReference type="InterPro" id="IPR038987">
    <property type="entry name" value="MoeA-like"/>
</dbReference>
<dbReference type="Pfam" id="PF00994">
    <property type="entry name" value="MoCF_biosynth"/>
    <property type="match status" value="1"/>
</dbReference>
<comment type="cofactor">
    <cofactor evidence="7">
        <name>Mg(2+)</name>
        <dbReference type="ChEBI" id="CHEBI:18420"/>
    </cofactor>
</comment>
<evidence type="ECO:0000256" key="2">
    <source>
        <dbReference type="ARBA" id="ARBA00005046"/>
    </source>
</evidence>
<sequence>MLQAAAFVGDEPFAVLLGDDLIDARDHLLEHMLAVQAEHGGSVIALLDVGRENIDKYGAVAIEPGAHPVMDGDEVVRVTGLVEKPPVDEAPSSLAIIGRYVLSPTVFEVLRETAPGRGGEIQLTDALATLVERGEPVHGVVFSGRRYDTGDRLDYLKAVVRLASERDDLGPRCARGCASSSPTCPPRARRRPDRLRQGHHRGDERSGGRRGRRGRCAQGLSGHGAGRHADGGAPAERPADDARRPGGDADAPGEFTEPPRARSPGRGRGPIPLPATESVPLDRICTVERHLDEILAAVPQPHPIELAVLDAQGLLCAEEVASQRALPAFDQAALDGYAARAEDVEAALPQVPVELAVVGESVAGASAPSSIGPGLALKVAAGAMLPAGADVVVPAVWTDQGTVRVAVLAGPPAGSYVRRTGDDVAPGDPAVQVGTPIGPAQISLLAAVGRERVLVRPRPRIAVLSAGTELVDIGTAPSPGQVVDVNSYSLAAAARDAGAEAYRSGILPTDPRRLREVLESQLLRSDLVLVAGTFAAGGFDPVQEALAELGDMRFRQVTMHPGPAQGFGRLGRDEIPVICIPGEPVAALVAFEVFVRPAIRLMLGKRQLFRRTVQAVAGQQLVSPLGYRQYLHGTVMRHPDGGYVVEPVGDGTEALLARMARANCLIVVDEDVTEVAAGGLVTVMPLLLGG</sequence>
<evidence type="ECO:0000256" key="3">
    <source>
        <dbReference type="ARBA" id="ARBA00010763"/>
    </source>
</evidence>
<keyword evidence="4 7" id="KW-0500">Molybdenum</keyword>
<dbReference type="Pfam" id="PF03454">
    <property type="entry name" value="MoeA_C"/>
    <property type="match status" value="1"/>
</dbReference>
<dbReference type="Gene3D" id="2.170.190.11">
    <property type="entry name" value="Molybdopterin biosynthesis moea protein, domain 3"/>
    <property type="match status" value="1"/>
</dbReference>
<accession>A0ABZ1B2S8</accession>
<feature type="compositionally biased region" description="Basic and acidic residues" evidence="8">
    <location>
        <begin position="194"/>
        <end position="207"/>
    </location>
</feature>
<evidence type="ECO:0000256" key="6">
    <source>
        <dbReference type="ARBA" id="ARBA00047317"/>
    </source>
</evidence>
<name>A0ABZ1B2S8_9ACTN</name>
<evidence type="ECO:0000313" key="10">
    <source>
        <dbReference type="EMBL" id="WRL64682.1"/>
    </source>
</evidence>
<dbReference type="InterPro" id="IPR005110">
    <property type="entry name" value="MoeA_linker/N"/>
</dbReference>
<evidence type="ECO:0000259" key="9">
    <source>
        <dbReference type="SMART" id="SM00852"/>
    </source>
</evidence>
<dbReference type="PANTHER" id="PTHR10192">
    <property type="entry name" value="MOLYBDOPTERIN BIOSYNTHESIS PROTEIN"/>
    <property type="match status" value="1"/>
</dbReference>
<dbReference type="EMBL" id="CP141261">
    <property type="protein sequence ID" value="WRL64682.1"/>
    <property type="molecule type" value="Genomic_DNA"/>
</dbReference>
<comment type="function">
    <text evidence="1 7">Catalyzes the insertion of molybdate into adenylated molybdopterin with the concomitant release of AMP.</text>
</comment>
<feature type="region of interest" description="Disordered" evidence="8">
    <location>
        <begin position="170"/>
        <end position="277"/>
    </location>
</feature>
<proteinExistence type="inferred from homology"/>
<dbReference type="SUPFAM" id="SSF63867">
    <property type="entry name" value="MoeA C-terminal domain-like"/>
    <property type="match status" value="1"/>
</dbReference>
<dbReference type="InterPro" id="IPR001453">
    <property type="entry name" value="MoaB/Mog_dom"/>
</dbReference>
<evidence type="ECO:0000256" key="1">
    <source>
        <dbReference type="ARBA" id="ARBA00002901"/>
    </source>
</evidence>
<dbReference type="PANTHER" id="PTHR10192:SF5">
    <property type="entry name" value="GEPHYRIN"/>
    <property type="match status" value="1"/>
</dbReference>
<dbReference type="InterPro" id="IPR005835">
    <property type="entry name" value="NTP_transferase_dom"/>
</dbReference>
<keyword evidence="7" id="KW-0460">Magnesium</keyword>
<dbReference type="SUPFAM" id="SSF53448">
    <property type="entry name" value="Nucleotide-diphospho-sugar transferases"/>
    <property type="match status" value="1"/>
</dbReference>
<dbReference type="SMART" id="SM00852">
    <property type="entry name" value="MoCF_biosynth"/>
    <property type="match status" value="1"/>
</dbReference>
<dbReference type="EC" id="2.10.1.1" evidence="7"/>
<dbReference type="Pfam" id="PF03453">
    <property type="entry name" value="MoeA_N"/>
    <property type="match status" value="1"/>
</dbReference>
<dbReference type="Proteomes" id="UP001324287">
    <property type="component" value="Chromosome"/>
</dbReference>
<organism evidence="10 11">
    <name type="scientific">Blastococcus brunescens</name>
    <dbReference type="NCBI Taxonomy" id="1564165"/>
    <lineage>
        <taxon>Bacteria</taxon>
        <taxon>Bacillati</taxon>
        <taxon>Actinomycetota</taxon>
        <taxon>Actinomycetes</taxon>
        <taxon>Geodermatophilales</taxon>
        <taxon>Geodermatophilaceae</taxon>
        <taxon>Blastococcus</taxon>
    </lineage>
</organism>
<evidence type="ECO:0000313" key="11">
    <source>
        <dbReference type="Proteomes" id="UP001324287"/>
    </source>
</evidence>
<dbReference type="Gene3D" id="3.90.105.10">
    <property type="entry name" value="Molybdopterin biosynthesis moea protein, domain 2"/>
    <property type="match status" value="1"/>
</dbReference>
<dbReference type="InterPro" id="IPR036135">
    <property type="entry name" value="MoeA_linker/N_sf"/>
</dbReference>
<dbReference type="Gene3D" id="2.40.340.10">
    <property type="entry name" value="MoeA, C-terminal, domain IV"/>
    <property type="match status" value="1"/>
</dbReference>
<keyword evidence="7" id="KW-0808">Transferase</keyword>
<dbReference type="Gene3D" id="3.90.550.10">
    <property type="entry name" value="Spore Coat Polysaccharide Biosynthesis Protein SpsA, Chain A"/>
    <property type="match status" value="1"/>
</dbReference>
<feature type="domain" description="MoaB/Mog" evidence="9">
    <location>
        <begin position="462"/>
        <end position="601"/>
    </location>
</feature>
<evidence type="ECO:0000256" key="5">
    <source>
        <dbReference type="ARBA" id="ARBA00023150"/>
    </source>
</evidence>
<keyword evidence="11" id="KW-1185">Reference proteome</keyword>
<dbReference type="InterPro" id="IPR036688">
    <property type="entry name" value="MoeA_C_domain_IV_sf"/>
</dbReference>
<dbReference type="CDD" id="cd00887">
    <property type="entry name" value="MoeA"/>
    <property type="match status" value="1"/>
</dbReference>
<protein>
    <recommendedName>
        <fullName evidence="7">Molybdopterin molybdenumtransferase</fullName>
        <ecNumber evidence="7">2.10.1.1</ecNumber>
    </recommendedName>
</protein>
<comment type="similarity">
    <text evidence="3 7">Belongs to the MoeA family.</text>
</comment>
<dbReference type="RefSeq" id="WP_324276007.1">
    <property type="nucleotide sequence ID" value="NZ_CP141261.1"/>
</dbReference>
<reference evidence="10 11" key="1">
    <citation type="submission" date="2023-12" db="EMBL/GenBank/DDBJ databases">
        <title>Blastococcus brunescens sp. nov., an actonobacterium isolated from sandstone collected in sahara desert.</title>
        <authorList>
            <person name="Gtari M."/>
            <person name="Ghodhbane F."/>
        </authorList>
    </citation>
    <scope>NUCLEOTIDE SEQUENCE [LARGE SCALE GENOMIC DNA]</scope>
    <source>
        <strain evidence="10 11">BMG 8361</strain>
    </source>
</reference>
<dbReference type="NCBIfam" id="NF045515">
    <property type="entry name" value="Glp_gephyrin"/>
    <property type="match status" value="1"/>
</dbReference>
<feature type="compositionally biased region" description="Basic and acidic residues" evidence="8">
    <location>
        <begin position="237"/>
        <end position="247"/>
    </location>
</feature>
<keyword evidence="5 7" id="KW-0501">Molybdenum cofactor biosynthesis</keyword>
<dbReference type="Gene3D" id="3.40.980.10">
    <property type="entry name" value="MoaB/Mog-like domain"/>
    <property type="match status" value="1"/>
</dbReference>
<evidence type="ECO:0000256" key="4">
    <source>
        <dbReference type="ARBA" id="ARBA00022505"/>
    </source>
</evidence>
<comment type="pathway">
    <text evidence="2 7">Cofactor biosynthesis; molybdopterin biosynthesis.</text>
</comment>
<keyword evidence="7" id="KW-0479">Metal-binding</keyword>
<comment type="catalytic activity">
    <reaction evidence="6">
        <text>adenylyl-molybdopterin + molybdate = Mo-molybdopterin + AMP + H(+)</text>
        <dbReference type="Rhea" id="RHEA:35047"/>
        <dbReference type="ChEBI" id="CHEBI:15378"/>
        <dbReference type="ChEBI" id="CHEBI:36264"/>
        <dbReference type="ChEBI" id="CHEBI:62727"/>
        <dbReference type="ChEBI" id="CHEBI:71302"/>
        <dbReference type="ChEBI" id="CHEBI:456215"/>
        <dbReference type="EC" id="2.10.1.1"/>
    </reaction>
</comment>
<evidence type="ECO:0000256" key="7">
    <source>
        <dbReference type="RuleBase" id="RU365090"/>
    </source>
</evidence>
<dbReference type="InterPro" id="IPR036425">
    <property type="entry name" value="MoaB/Mog-like_dom_sf"/>
</dbReference>
<dbReference type="Pfam" id="PF00483">
    <property type="entry name" value="NTP_transferase"/>
    <property type="match status" value="1"/>
</dbReference>
<dbReference type="SUPFAM" id="SSF63882">
    <property type="entry name" value="MoeA N-terminal region -like"/>
    <property type="match status" value="1"/>
</dbReference>
<gene>
    <name evidence="10" type="primary">glp</name>
    <name evidence="10" type="ORF">U6N30_02540</name>
</gene>